<gene>
    <name evidence="1" type="ORF">K452DRAFT_314061</name>
</gene>
<dbReference type="EMBL" id="ML995596">
    <property type="protein sequence ID" value="KAF2135351.1"/>
    <property type="molecule type" value="Genomic_DNA"/>
</dbReference>
<accession>A0A6A6AXR1</accession>
<dbReference type="OrthoDB" id="5301876at2759"/>
<name>A0A6A6AXR1_9PEZI</name>
<reference evidence="1" key="1">
    <citation type="journal article" date="2020" name="Stud. Mycol.">
        <title>101 Dothideomycetes genomes: a test case for predicting lifestyles and emergence of pathogens.</title>
        <authorList>
            <person name="Haridas S."/>
            <person name="Albert R."/>
            <person name="Binder M."/>
            <person name="Bloem J."/>
            <person name="Labutti K."/>
            <person name="Salamov A."/>
            <person name="Andreopoulos B."/>
            <person name="Baker S."/>
            <person name="Barry K."/>
            <person name="Bills G."/>
            <person name="Bluhm B."/>
            <person name="Cannon C."/>
            <person name="Castanera R."/>
            <person name="Culley D."/>
            <person name="Daum C."/>
            <person name="Ezra D."/>
            <person name="Gonzalez J."/>
            <person name="Henrissat B."/>
            <person name="Kuo A."/>
            <person name="Liang C."/>
            <person name="Lipzen A."/>
            <person name="Lutzoni F."/>
            <person name="Magnuson J."/>
            <person name="Mondo S."/>
            <person name="Nolan M."/>
            <person name="Ohm R."/>
            <person name="Pangilinan J."/>
            <person name="Park H.-J."/>
            <person name="Ramirez L."/>
            <person name="Alfaro M."/>
            <person name="Sun H."/>
            <person name="Tritt A."/>
            <person name="Yoshinaga Y."/>
            <person name="Zwiers L.-H."/>
            <person name="Turgeon B."/>
            <person name="Goodwin S."/>
            <person name="Spatafora J."/>
            <person name="Crous P."/>
            <person name="Grigoriev I."/>
        </authorList>
    </citation>
    <scope>NUCLEOTIDE SEQUENCE</scope>
    <source>
        <strain evidence="1">CBS 121167</strain>
    </source>
</reference>
<evidence type="ECO:0000313" key="1">
    <source>
        <dbReference type="EMBL" id="KAF2135351.1"/>
    </source>
</evidence>
<dbReference type="AlphaFoldDB" id="A0A6A6AXR1"/>
<organism evidence="1 2">
    <name type="scientific">Aplosporella prunicola CBS 121167</name>
    <dbReference type="NCBI Taxonomy" id="1176127"/>
    <lineage>
        <taxon>Eukaryota</taxon>
        <taxon>Fungi</taxon>
        <taxon>Dikarya</taxon>
        <taxon>Ascomycota</taxon>
        <taxon>Pezizomycotina</taxon>
        <taxon>Dothideomycetes</taxon>
        <taxon>Dothideomycetes incertae sedis</taxon>
        <taxon>Botryosphaeriales</taxon>
        <taxon>Aplosporellaceae</taxon>
        <taxon>Aplosporella</taxon>
    </lineage>
</organism>
<protein>
    <submittedName>
        <fullName evidence="1">Uncharacterized protein</fullName>
    </submittedName>
</protein>
<dbReference type="RefSeq" id="XP_033391069.1">
    <property type="nucleotide sequence ID" value="XM_033543723.1"/>
</dbReference>
<dbReference type="GeneID" id="54301220"/>
<sequence length="178" mass="20458">MTGRGPPSHPQVPRKWYGEPGGLFGMFVLADVPTNILDEILDEIYEEFDCPRIWLATDTVEVPITSDHPNMTITPLDPSWRSPYLGKTIPNIVNFLKSLPQSEDFDRRHFLTIDEECIQGERRWIKGYRIEGGLDDKENEWTEVAGEPVSIATLVFGYEIGDWEELVQAWTWHGRAIK</sequence>
<dbReference type="Proteomes" id="UP000799438">
    <property type="component" value="Unassembled WGS sequence"/>
</dbReference>
<proteinExistence type="predicted"/>
<evidence type="ECO:0000313" key="2">
    <source>
        <dbReference type="Proteomes" id="UP000799438"/>
    </source>
</evidence>
<keyword evidence="2" id="KW-1185">Reference proteome</keyword>